<evidence type="ECO:0000313" key="13">
    <source>
        <dbReference type="Proteomes" id="UP000494106"/>
    </source>
</evidence>
<comment type="similarity">
    <text evidence="3">Belongs to the DRC10 family.</text>
</comment>
<evidence type="ECO:0000256" key="2">
    <source>
        <dbReference type="ARBA" id="ARBA00004611"/>
    </source>
</evidence>
<keyword evidence="13" id="KW-1185">Reference proteome</keyword>
<comment type="function">
    <text evidence="1">Component of the nexin-dynein regulatory complex (N-DRC), a key regulator of ciliary/flagellar motility which maintains the alignment and integrity of the distal axoneme and regulates microtubule sliding in motile axonemes.</text>
</comment>
<dbReference type="PANTHER" id="PTHR31598:SF1">
    <property type="entry name" value="DYNEIN REGULATORY COMPLEX PROTEIN 10"/>
    <property type="match status" value="1"/>
</dbReference>
<evidence type="ECO:0000256" key="8">
    <source>
        <dbReference type="ARBA" id="ARBA00023212"/>
    </source>
</evidence>
<comment type="subcellular location">
    <subcellularLocation>
        <location evidence="2">Cytoplasm</location>
        <location evidence="2">Cytoskeleton</location>
        <location evidence="2">Flagellum axoneme</location>
    </subcellularLocation>
</comment>
<dbReference type="PANTHER" id="PTHR31598">
    <property type="entry name" value="IQ DOMAIN-CONTAINING PROTEIN D"/>
    <property type="match status" value="1"/>
</dbReference>
<feature type="compositionally biased region" description="Low complexity" evidence="11">
    <location>
        <begin position="1"/>
        <end position="34"/>
    </location>
</feature>
<evidence type="ECO:0000256" key="4">
    <source>
        <dbReference type="ARBA" id="ARBA00021752"/>
    </source>
</evidence>
<keyword evidence="9" id="KW-0966">Cell projection</keyword>
<organism evidence="12 13">
    <name type="scientific">Arctia plantaginis</name>
    <name type="common">Wood tiger moth</name>
    <name type="synonym">Phalaena plantaginis</name>
    <dbReference type="NCBI Taxonomy" id="874455"/>
    <lineage>
        <taxon>Eukaryota</taxon>
        <taxon>Metazoa</taxon>
        <taxon>Ecdysozoa</taxon>
        <taxon>Arthropoda</taxon>
        <taxon>Hexapoda</taxon>
        <taxon>Insecta</taxon>
        <taxon>Pterygota</taxon>
        <taxon>Neoptera</taxon>
        <taxon>Endopterygota</taxon>
        <taxon>Lepidoptera</taxon>
        <taxon>Glossata</taxon>
        <taxon>Ditrysia</taxon>
        <taxon>Noctuoidea</taxon>
        <taxon>Erebidae</taxon>
        <taxon>Arctiinae</taxon>
        <taxon>Arctia</taxon>
    </lineage>
</organism>
<keyword evidence="7" id="KW-0969">Cilium</keyword>
<name>A0A8S1BPD7_ARCPL</name>
<dbReference type="EMBL" id="CADEBC010000858">
    <property type="protein sequence ID" value="CAB3261681.1"/>
    <property type="molecule type" value="Genomic_DNA"/>
</dbReference>
<protein>
    <recommendedName>
        <fullName evidence="4">Dynein regulatory complex protein 10</fullName>
    </recommendedName>
</protein>
<feature type="region of interest" description="Disordered" evidence="11">
    <location>
        <begin position="1"/>
        <end position="45"/>
    </location>
</feature>
<evidence type="ECO:0000256" key="1">
    <source>
        <dbReference type="ARBA" id="ARBA00003029"/>
    </source>
</evidence>
<evidence type="ECO:0000256" key="5">
    <source>
        <dbReference type="ARBA" id="ARBA00022490"/>
    </source>
</evidence>
<gene>
    <name evidence="12" type="ORF">APLA_LOCUS18077</name>
</gene>
<proteinExistence type="inferred from homology"/>
<dbReference type="Proteomes" id="UP000494106">
    <property type="component" value="Unassembled WGS sequence"/>
</dbReference>
<feature type="compositionally biased region" description="Basic and acidic residues" evidence="11">
    <location>
        <begin position="477"/>
        <end position="489"/>
    </location>
</feature>
<dbReference type="AlphaFoldDB" id="A0A8S1BPD7"/>
<evidence type="ECO:0000256" key="6">
    <source>
        <dbReference type="ARBA" id="ARBA00022846"/>
    </source>
</evidence>
<comment type="caution">
    <text evidence="12">The sequence shown here is derived from an EMBL/GenBank/DDBJ whole genome shotgun (WGS) entry which is preliminary data.</text>
</comment>
<dbReference type="InterPro" id="IPR042815">
    <property type="entry name" value="DRC10"/>
</dbReference>
<evidence type="ECO:0000256" key="7">
    <source>
        <dbReference type="ARBA" id="ARBA00023069"/>
    </source>
</evidence>
<keyword evidence="6" id="KW-0282">Flagellum</keyword>
<accession>A0A8S1BPD7</accession>
<evidence type="ECO:0000256" key="3">
    <source>
        <dbReference type="ARBA" id="ARBA00009071"/>
    </source>
</evidence>
<feature type="region of interest" description="Disordered" evidence="11">
    <location>
        <begin position="469"/>
        <end position="489"/>
    </location>
</feature>
<keyword evidence="5" id="KW-0963">Cytoplasm</keyword>
<feature type="coiled-coil region" evidence="10">
    <location>
        <begin position="332"/>
        <end position="373"/>
    </location>
</feature>
<evidence type="ECO:0000256" key="9">
    <source>
        <dbReference type="ARBA" id="ARBA00023273"/>
    </source>
</evidence>
<keyword evidence="10" id="KW-0175">Coiled coil</keyword>
<dbReference type="OrthoDB" id="536093at2759"/>
<evidence type="ECO:0000256" key="10">
    <source>
        <dbReference type="SAM" id="Coils"/>
    </source>
</evidence>
<evidence type="ECO:0000313" key="12">
    <source>
        <dbReference type="EMBL" id="CAB3261681.1"/>
    </source>
</evidence>
<keyword evidence="8" id="KW-0206">Cytoskeleton</keyword>
<evidence type="ECO:0000256" key="11">
    <source>
        <dbReference type="SAM" id="MobiDB-lite"/>
    </source>
</evidence>
<sequence length="489" mass="55802">MDKVSSETAESPSASPSFSSSTKSGSSTKSDASANRSKEMDLTKDNSASPIDLECLIQMERITKILDEAIYKCKLAICLPDLVAEYKTLSSVLSSTHMDDLIFIFDQYDNPLFSASVLNMAAVEDLKAGDISLKNRLNPELSHLMYIMNSYPELRPTVYEMIEQKRVTPRESKSAAAGIEFLNTLEQFRDLMIRQMETTAADELMSKINTRKLETTNKKLIEDIEEYSGILKEENDSFEQTMAEKAQIITKLEHELSMLNYEATVKLKKKILDSERQMVLATRAHLVKNEMLLEEEFECKQNYELLLKQHMKEEKNQRARRFKVETQLCSWLQKYDLEMADKQVELDEFTEKYEEEVEKCEKLQKKLDEQDIKYIPLMKERDDEYDAEMTAKMEKFLLEHAARIIQFAWREVLSNRAEKKKLKKLQKKMIAAAEAAAAKQAAAEKAAERAARAAERAAKAAAKAAALAEKAAKKQAKANEGKEESDAKN</sequence>
<reference evidence="12 13" key="1">
    <citation type="submission" date="2020-04" db="EMBL/GenBank/DDBJ databases">
        <authorList>
            <person name="Wallbank WR R."/>
            <person name="Pardo Diaz C."/>
            <person name="Kozak K."/>
            <person name="Martin S."/>
            <person name="Jiggins C."/>
            <person name="Moest M."/>
            <person name="Warren A I."/>
            <person name="Byers J.R.P. K."/>
            <person name="Montejo-Kovacevich G."/>
            <person name="Yen C E."/>
        </authorList>
    </citation>
    <scope>NUCLEOTIDE SEQUENCE [LARGE SCALE GENOMIC DNA]</scope>
</reference>